<accession>A0A919CS92</accession>
<dbReference type="GO" id="GO:0045254">
    <property type="term" value="C:pyruvate dehydrogenase complex"/>
    <property type="evidence" value="ECO:0007669"/>
    <property type="project" value="InterPro"/>
</dbReference>
<dbReference type="PROSITE" id="PS50968">
    <property type="entry name" value="BIOTINYL_LIPOYL"/>
    <property type="match status" value="1"/>
</dbReference>
<sequence length="378" mass="39253">MADLVMPKLGLTMTEGLLAEWRVKPGDAYAAGDILFVVETEKIANEIEATEPGAIEAILVAEGETVPVGTPVARTADGSVSPAPVPERPTPAQPAPAQAGGGDRIVATPLARRLAAERGVDLAAVDGSGPRGRIKACDVERCAAAPARRSAPSPAGNARAATARRVAASKRDVPHFYVQTEAEVTALAALRAELNADARYPRITVSHLLIKAVGNALAAMPEINRIWLDEQEFALDTVDVGLVAETPDGLRIPVIRDVAARPLDVVAAEARDKVGRARDGNLVPEDVGGGAISISNVGMHDVTALVPIISPPQSMILGVGAERGVFRPDTGGNPVARREIALSLACDHRVIDGALAARFLASVAEAIRSPLGLLRPAP</sequence>
<dbReference type="SUPFAM" id="SSF51230">
    <property type="entry name" value="Single hybrid motif"/>
    <property type="match status" value="1"/>
</dbReference>
<organism evidence="8 9">
    <name type="scientific">Thalassobaculum fulvum</name>
    <dbReference type="NCBI Taxonomy" id="1633335"/>
    <lineage>
        <taxon>Bacteria</taxon>
        <taxon>Pseudomonadati</taxon>
        <taxon>Pseudomonadota</taxon>
        <taxon>Alphaproteobacteria</taxon>
        <taxon>Rhodospirillales</taxon>
        <taxon>Thalassobaculaceae</taxon>
        <taxon>Thalassobaculum</taxon>
    </lineage>
</organism>
<evidence type="ECO:0000259" key="6">
    <source>
        <dbReference type="PROSITE" id="PS50968"/>
    </source>
</evidence>
<dbReference type="EC" id="2.3.1.-" evidence="4"/>
<dbReference type="PANTHER" id="PTHR23151">
    <property type="entry name" value="DIHYDROLIPOAMIDE ACETYL/SUCCINYL-TRANSFERASE-RELATED"/>
    <property type="match status" value="1"/>
</dbReference>
<keyword evidence="8" id="KW-0670">Pyruvate</keyword>
<dbReference type="GO" id="GO:0016746">
    <property type="term" value="F:acyltransferase activity"/>
    <property type="evidence" value="ECO:0007669"/>
    <property type="project" value="UniProtKB-KW"/>
</dbReference>
<evidence type="ECO:0000256" key="3">
    <source>
        <dbReference type="ARBA" id="ARBA00022823"/>
    </source>
</evidence>
<protein>
    <recommendedName>
        <fullName evidence="4">Dihydrolipoamide acetyltransferase component of pyruvate dehydrogenase complex</fullName>
        <ecNumber evidence="4">2.3.1.-</ecNumber>
    </recommendedName>
</protein>
<keyword evidence="4" id="KW-0808">Transferase</keyword>
<dbReference type="Gene3D" id="2.40.50.100">
    <property type="match status" value="1"/>
</dbReference>
<comment type="caution">
    <text evidence="8">The sequence shown here is derived from an EMBL/GenBank/DDBJ whole genome shotgun (WGS) entry which is preliminary data.</text>
</comment>
<keyword evidence="9" id="KW-1185">Reference proteome</keyword>
<dbReference type="RefSeq" id="WP_189995063.1">
    <property type="nucleotide sequence ID" value="NZ_BMZS01000014.1"/>
</dbReference>
<evidence type="ECO:0000256" key="4">
    <source>
        <dbReference type="RuleBase" id="RU003423"/>
    </source>
</evidence>
<dbReference type="Gene3D" id="4.10.320.10">
    <property type="entry name" value="E3-binding domain"/>
    <property type="match status" value="1"/>
</dbReference>
<dbReference type="InterPro" id="IPR001078">
    <property type="entry name" value="2-oxoacid_DH_actylTfrase"/>
</dbReference>
<dbReference type="SUPFAM" id="SSF47005">
    <property type="entry name" value="Peripheral subunit-binding domain of 2-oxo acid dehydrogenase complex"/>
    <property type="match status" value="1"/>
</dbReference>
<keyword evidence="4" id="KW-0012">Acyltransferase</keyword>
<dbReference type="CDD" id="cd06849">
    <property type="entry name" value="lipoyl_domain"/>
    <property type="match status" value="1"/>
</dbReference>
<dbReference type="Proteomes" id="UP000630353">
    <property type="component" value="Unassembled WGS sequence"/>
</dbReference>
<dbReference type="InterPro" id="IPR045257">
    <property type="entry name" value="E2/Pdx1"/>
</dbReference>
<feature type="domain" description="Lipoyl-binding" evidence="6">
    <location>
        <begin position="1"/>
        <end position="76"/>
    </location>
</feature>
<dbReference type="Pfam" id="PF02817">
    <property type="entry name" value="E3_binding"/>
    <property type="match status" value="1"/>
</dbReference>
<dbReference type="InterPro" id="IPR011053">
    <property type="entry name" value="Single_hybrid_motif"/>
</dbReference>
<evidence type="ECO:0000313" key="8">
    <source>
        <dbReference type="EMBL" id="GHD62392.1"/>
    </source>
</evidence>
<dbReference type="PANTHER" id="PTHR23151:SF90">
    <property type="entry name" value="DIHYDROLIPOYLLYSINE-RESIDUE ACETYLTRANSFERASE COMPONENT OF PYRUVATE DEHYDROGENASE COMPLEX, MITOCHONDRIAL-RELATED"/>
    <property type="match status" value="1"/>
</dbReference>
<dbReference type="Gene3D" id="3.30.559.10">
    <property type="entry name" value="Chloramphenicol acetyltransferase-like domain"/>
    <property type="match status" value="1"/>
</dbReference>
<feature type="region of interest" description="Disordered" evidence="5">
    <location>
        <begin position="73"/>
        <end position="103"/>
    </location>
</feature>
<evidence type="ECO:0000259" key="7">
    <source>
        <dbReference type="PROSITE" id="PS51826"/>
    </source>
</evidence>
<comment type="cofactor">
    <cofactor evidence="1 4">
        <name>(R)-lipoate</name>
        <dbReference type="ChEBI" id="CHEBI:83088"/>
    </cofactor>
</comment>
<reference evidence="8" key="1">
    <citation type="journal article" date="2014" name="Int. J. Syst. Evol. Microbiol.">
        <title>Complete genome sequence of Corynebacterium casei LMG S-19264T (=DSM 44701T), isolated from a smear-ripened cheese.</title>
        <authorList>
            <consortium name="US DOE Joint Genome Institute (JGI-PGF)"/>
            <person name="Walter F."/>
            <person name="Albersmeier A."/>
            <person name="Kalinowski J."/>
            <person name="Ruckert C."/>
        </authorList>
    </citation>
    <scope>NUCLEOTIDE SEQUENCE</scope>
    <source>
        <strain evidence="8">KCTC 42651</strain>
    </source>
</reference>
<evidence type="ECO:0000256" key="1">
    <source>
        <dbReference type="ARBA" id="ARBA00001938"/>
    </source>
</evidence>
<dbReference type="PROSITE" id="PS51826">
    <property type="entry name" value="PSBD"/>
    <property type="match status" value="1"/>
</dbReference>
<comment type="similarity">
    <text evidence="2 4">Belongs to the 2-oxoacid dehydrogenase family.</text>
</comment>
<keyword evidence="3 4" id="KW-0450">Lipoyl</keyword>
<dbReference type="Pfam" id="PF00364">
    <property type="entry name" value="Biotin_lipoyl"/>
    <property type="match status" value="1"/>
</dbReference>
<dbReference type="AlphaFoldDB" id="A0A919CS92"/>
<gene>
    <name evidence="8" type="ORF">GCM10017083_51170</name>
</gene>
<dbReference type="InterPro" id="IPR036625">
    <property type="entry name" value="E3-bd_dom_sf"/>
</dbReference>
<evidence type="ECO:0000313" key="9">
    <source>
        <dbReference type="Proteomes" id="UP000630353"/>
    </source>
</evidence>
<name>A0A919CS92_9PROT</name>
<proteinExistence type="inferred from homology"/>
<evidence type="ECO:0000256" key="5">
    <source>
        <dbReference type="SAM" id="MobiDB-lite"/>
    </source>
</evidence>
<dbReference type="EMBL" id="BMZS01000014">
    <property type="protein sequence ID" value="GHD62392.1"/>
    <property type="molecule type" value="Genomic_DNA"/>
</dbReference>
<reference evidence="8" key="2">
    <citation type="submission" date="2020-09" db="EMBL/GenBank/DDBJ databases">
        <authorList>
            <person name="Sun Q."/>
            <person name="Kim S."/>
        </authorList>
    </citation>
    <scope>NUCLEOTIDE SEQUENCE</scope>
    <source>
        <strain evidence="8">KCTC 42651</strain>
    </source>
</reference>
<dbReference type="GO" id="GO:0006086">
    <property type="term" value="P:pyruvate decarboxylation to acetyl-CoA"/>
    <property type="evidence" value="ECO:0007669"/>
    <property type="project" value="InterPro"/>
</dbReference>
<dbReference type="InterPro" id="IPR004167">
    <property type="entry name" value="PSBD"/>
</dbReference>
<evidence type="ECO:0000256" key="2">
    <source>
        <dbReference type="ARBA" id="ARBA00007317"/>
    </source>
</evidence>
<dbReference type="InterPro" id="IPR023213">
    <property type="entry name" value="CAT-like_dom_sf"/>
</dbReference>
<feature type="domain" description="Peripheral subunit-binding (PSBD)" evidence="7">
    <location>
        <begin position="106"/>
        <end position="143"/>
    </location>
</feature>
<feature type="compositionally biased region" description="Pro residues" evidence="5">
    <location>
        <begin position="83"/>
        <end position="94"/>
    </location>
</feature>
<dbReference type="Pfam" id="PF00198">
    <property type="entry name" value="2-oxoacid_dh"/>
    <property type="match status" value="1"/>
</dbReference>
<dbReference type="SUPFAM" id="SSF52777">
    <property type="entry name" value="CoA-dependent acyltransferases"/>
    <property type="match status" value="1"/>
</dbReference>
<dbReference type="InterPro" id="IPR000089">
    <property type="entry name" value="Biotin_lipoyl"/>
</dbReference>